<dbReference type="EMBL" id="SMKQ01000095">
    <property type="protein sequence ID" value="TDD44635.1"/>
    <property type="molecule type" value="Genomic_DNA"/>
</dbReference>
<dbReference type="Pfam" id="PF01061">
    <property type="entry name" value="ABC2_membrane"/>
    <property type="match status" value="1"/>
</dbReference>
<name>A0A4R4YIB1_9ACTN</name>
<evidence type="ECO:0000256" key="3">
    <source>
        <dbReference type="ARBA" id="ARBA00022989"/>
    </source>
</evidence>
<dbReference type="RefSeq" id="WP_132616516.1">
    <property type="nucleotide sequence ID" value="NZ_SMKQ01000095.1"/>
</dbReference>
<dbReference type="PANTHER" id="PTHR43027">
    <property type="entry name" value="DOXORUBICIN RESISTANCE ABC TRANSPORTER PERMEASE PROTEIN DRRC-RELATED"/>
    <property type="match status" value="1"/>
</dbReference>
<dbReference type="GO" id="GO:0140359">
    <property type="term" value="F:ABC-type transporter activity"/>
    <property type="evidence" value="ECO:0007669"/>
    <property type="project" value="InterPro"/>
</dbReference>
<accession>A0A4R4YIB1</accession>
<feature type="transmembrane region" description="Helical" evidence="5">
    <location>
        <begin position="151"/>
        <end position="172"/>
    </location>
</feature>
<keyword evidence="4 5" id="KW-0472">Membrane</keyword>
<evidence type="ECO:0000313" key="7">
    <source>
        <dbReference type="EMBL" id="TDD44635.1"/>
    </source>
</evidence>
<sequence>MTTAVRSELAPYRPGPRAWGMLVGAEAKMVLRDTAGLLTPIMLPMLILVMAGFSAEGESLPNGVQVIDFFVIPLVLTIVLSTIGVLNMPGFLALYRRAGILRRLAVTPARPAMVLVAHVVVSIAHTVVGIGLALAVAVLAFGANLPAKPGLALAVVALAALTMYSVGLLVAAVAHSPNAAVAIGLVLFFGMGAGGGLFGSPGSMPEVVARIGETLPFGASVHAVGAAWVGTAPEPRHLLCMAAAIVVSALVSTRFFRWQ</sequence>
<keyword evidence="2 5" id="KW-0812">Transmembrane</keyword>
<dbReference type="OrthoDB" id="3217868at2"/>
<feature type="transmembrane region" description="Helical" evidence="5">
    <location>
        <begin position="236"/>
        <end position="256"/>
    </location>
</feature>
<dbReference type="GO" id="GO:0016020">
    <property type="term" value="C:membrane"/>
    <property type="evidence" value="ECO:0007669"/>
    <property type="project" value="UniProtKB-SubCell"/>
</dbReference>
<evidence type="ECO:0000256" key="2">
    <source>
        <dbReference type="ARBA" id="ARBA00022692"/>
    </source>
</evidence>
<reference evidence="7 8" key="1">
    <citation type="submission" date="2019-03" db="EMBL/GenBank/DDBJ databases">
        <title>Draft genome sequences of novel Actinobacteria.</title>
        <authorList>
            <person name="Sahin N."/>
            <person name="Ay H."/>
            <person name="Saygin H."/>
        </authorList>
    </citation>
    <scope>NUCLEOTIDE SEQUENCE [LARGE SCALE GENOMIC DNA]</scope>
    <source>
        <strain evidence="7 8">CH32</strain>
    </source>
</reference>
<gene>
    <name evidence="7" type="ORF">E1286_26435</name>
</gene>
<evidence type="ECO:0000256" key="4">
    <source>
        <dbReference type="ARBA" id="ARBA00023136"/>
    </source>
</evidence>
<comment type="caution">
    <text evidence="7">The sequence shown here is derived from an EMBL/GenBank/DDBJ whole genome shotgun (WGS) entry which is preliminary data.</text>
</comment>
<keyword evidence="8" id="KW-1185">Reference proteome</keyword>
<evidence type="ECO:0000259" key="6">
    <source>
        <dbReference type="Pfam" id="PF01061"/>
    </source>
</evidence>
<evidence type="ECO:0000256" key="1">
    <source>
        <dbReference type="ARBA" id="ARBA00004141"/>
    </source>
</evidence>
<evidence type="ECO:0000313" key="8">
    <source>
        <dbReference type="Proteomes" id="UP000295302"/>
    </source>
</evidence>
<dbReference type="InterPro" id="IPR052902">
    <property type="entry name" value="ABC-2_transporter"/>
</dbReference>
<feature type="domain" description="ABC-2 type transporter transmembrane" evidence="6">
    <location>
        <begin position="21"/>
        <end position="222"/>
    </location>
</feature>
<keyword evidence="3 5" id="KW-1133">Transmembrane helix</keyword>
<organism evidence="7 8">
    <name type="scientific">Nonomuraea terrae</name>
    <dbReference type="NCBI Taxonomy" id="2530383"/>
    <lineage>
        <taxon>Bacteria</taxon>
        <taxon>Bacillati</taxon>
        <taxon>Actinomycetota</taxon>
        <taxon>Actinomycetes</taxon>
        <taxon>Streptosporangiales</taxon>
        <taxon>Streptosporangiaceae</taxon>
        <taxon>Nonomuraea</taxon>
    </lineage>
</organism>
<protein>
    <submittedName>
        <fullName evidence="7">ABC transporter permease</fullName>
    </submittedName>
</protein>
<dbReference type="AlphaFoldDB" id="A0A4R4YIB1"/>
<dbReference type="Proteomes" id="UP000295302">
    <property type="component" value="Unassembled WGS sequence"/>
</dbReference>
<dbReference type="PANTHER" id="PTHR43027:SF2">
    <property type="entry name" value="TRANSPORT PERMEASE PROTEIN"/>
    <property type="match status" value="1"/>
</dbReference>
<comment type="subcellular location">
    <subcellularLocation>
        <location evidence="1">Membrane</location>
        <topology evidence="1">Multi-pass membrane protein</topology>
    </subcellularLocation>
</comment>
<proteinExistence type="predicted"/>
<feature type="transmembrane region" description="Helical" evidence="5">
    <location>
        <begin position="115"/>
        <end position="139"/>
    </location>
</feature>
<feature type="transmembrane region" description="Helical" evidence="5">
    <location>
        <begin position="179"/>
        <end position="198"/>
    </location>
</feature>
<dbReference type="InterPro" id="IPR013525">
    <property type="entry name" value="ABC2_TM"/>
</dbReference>
<feature type="transmembrane region" description="Helical" evidence="5">
    <location>
        <begin position="67"/>
        <end position="94"/>
    </location>
</feature>
<feature type="transmembrane region" description="Helical" evidence="5">
    <location>
        <begin position="35"/>
        <end position="55"/>
    </location>
</feature>
<evidence type="ECO:0000256" key="5">
    <source>
        <dbReference type="SAM" id="Phobius"/>
    </source>
</evidence>